<dbReference type="GO" id="GO:0016706">
    <property type="term" value="F:2-oxoglutarate-dependent dioxygenase activity"/>
    <property type="evidence" value="ECO:0007669"/>
    <property type="project" value="UniProtKB-ARBA"/>
</dbReference>
<sequence>MMTSEQRYFFDTSGYLFLEGALKGSELTAAREAAQRYIDTPSNSLPSGFEVKGRNFSHGFAFDKTLEALAFHPKTWPIVKELTGLKPRLAQGNLTVNTHEDTKFHSLHCARDDWGPQTPRYFVENGLIYCDYFVVFFYLTDVFPGDGGLVVIPGSHKGAFKRPDSFFVSTKETADPDPHPSVLNLTPKAGDVVIIPELLTHGVLTWRPRNRDRRFLMLRYVPQFLGPIGDNLPFPFPSEILERLSPETRELIEFVPRSRTKEIVMQEIVTLS</sequence>
<protein>
    <recommendedName>
        <fullName evidence="4">Phytanoyl-CoA dioxygenase family protein</fullName>
    </recommendedName>
</protein>
<evidence type="ECO:0000313" key="2">
    <source>
        <dbReference type="EMBL" id="AWT60965.1"/>
    </source>
</evidence>
<proteinExistence type="predicted"/>
<comment type="cofactor">
    <cofactor evidence="1">
        <name>Fe(2+)</name>
        <dbReference type="ChEBI" id="CHEBI:29033"/>
    </cofactor>
</comment>
<organism evidence="2 3">
    <name type="scientific">Candidatus Moanibacter tarae</name>
    <dbReference type="NCBI Taxonomy" id="2200854"/>
    <lineage>
        <taxon>Bacteria</taxon>
        <taxon>Pseudomonadati</taxon>
        <taxon>Verrucomicrobiota</taxon>
        <taxon>Opitutia</taxon>
        <taxon>Puniceicoccales</taxon>
        <taxon>Puniceicoccales incertae sedis</taxon>
        <taxon>Candidatus Moanibacter</taxon>
    </lineage>
</organism>
<evidence type="ECO:0008006" key="4">
    <source>
        <dbReference type="Google" id="ProtNLM"/>
    </source>
</evidence>
<gene>
    <name evidence="2" type="ORF">DF168_02190</name>
</gene>
<dbReference type="PANTHER" id="PTHR20883:SF48">
    <property type="entry name" value="ECTOINE DIOXYGENASE"/>
    <property type="match status" value="1"/>
</dbReference>
<dbReference type="KEGG" id="mtar:DF168_02190"/>
<evidence type="ECO:0000256" key="1">
    <source>
        <dbReference type="ARBA" id="ARBA00001954"/>
    </source>
</evidence>
<dbReference type="EMBL" id="CP029803">
    <property type="protein sequence ID" value="AWT60965.1"/>
    <property type="molecule type" value="Genomic_DNA"/>
</dbReference>
<dbReference type="SUPFAM" id="SSF51197">
    <property type="entry name" value="Clavaminate synthase-like"/>
    <property type="match status" value="1"/>
</dbReference>
<evidence type="ECO:0000313" key="3">
    <source>
        <dbReference type="Proteomes" id="UP000247465"/>
    </source>
</evidence>
<dbReference type="InterPro" id="IPR008775">
    <property type="entry name" value="Phytyl_CoA_dOase-like"/>
</dbReference>
<accession>A0A2Z4AGX9</accession>
<dbReference type="Pfam" id="PF05721">
    <property type="entry name" value="PhyH"/>
    <property type="match status" value="1"/>
</dbReference>
<name>A0A2Z4AGX9_9BACT</name>
<dbReference type="Gene3D" id="2.60.120.620">
    <property type="entry name" value="q2cbj1_9rhob like domain"/>
    <property type="match status" value="1"/>
</dbReference>
<dbReference type="Proteomes" id="UP000247465">
    <property type="component" value="Chromosome"/>
</dbReference>
<dbReference type="AlphaFoldDB" id="A0A2Z4AGX9"/>
<dbReference type="GO" id="GO:0005506">
    <property type="term" value="F:iron ion binding"/>
    <property type="evidence" value="ECO:0007669"/>
    <property type="project" value="UniProtKB-ARBA"/>
</dbReference>
<reference evidence="2 3" key="1">
    <citation type="submission" date="2018-06" db="EMBL/GenBank/DDBJ databases">
        <title>Draft Genome Sequence of a Novel Marine Bacterium Related to the Verrucomicrobia.</title>
        <authorList>
            <person name="Vosseberg J."/>
            <person name="Martijn J."/>
            <person name="Ettema T.J.G."/>
        </authorList>
    </citation>
    <scope>NUCLEOTIDE SEQUENCE [LARGE SCALE GENOMIC DNA]</scope>
    <source>
        <strain evidence="2">TARA_B100001123</strain>
    </source>
</reference>
<dbReference type="PANTHER" id="PTHR20883">
    <property type="entry name" value="PHYTANOYL-COA DIOXYGENASE DOMAIN CONTAINING 1"/>
    <property type="match status" value="1"/>
</dbReference>